<sequence length="92" mass="10812">MPKHAVFTMKLETELRDQFMAEAQACHRPASQIIREMMRDFVQKQHESREYEAFLQQKIKLARASVEAQRGHSHEDIEAEFAARRAKASRLE</sequence>
<name>A0A9Q6ILT8_9PSED</name>
<reference evidence="1 2" key="1">
    <citation type="submission" date="2018-06" db="EMBL/GenBank/DDBJ databases">
        <title>Pseudomonas diversity within urban Lake Michigan freshwaters.</title>
        <authorList>
            <person name="Batrich M."/>
            <person name="Hatzopoulos T."/>
            <person name="Putonti C."/>
        </authorList>
    </citation>
    <scope>NUCLEOTIDE SEQUENCE [LARGE SCALE GENOMIC DNA]</scope>
    <source>
        <strain evidence="1 2">MB-090624</strain>
    </source>
</reference>
<proteinExistence type="predicted"/>
<dbReference type="OrthoDB" id="5124853at2"/>
<dbReference type="Proteomes" id="UP000248188">
    <property type="component" value="Unassembled WGS sequence"/>
</dbReference>
<comment type="caution">
    <text evidence="1">The sequence shown here is derived from an EMBL/GenBank/DDBJ whole genome shotgun (WGS) entry which is preliminary data.</text>
</comment>
<evidence type="ECO:0000313" key="1">
    <source>
        <dbReference type="EMBL" id="PYC44087.1"/>
    </source>
</evidence>
<dbReference type="AlphaFoldDB" id="A0A9Q6ILT8"/>
<evidence type="ECO:0000313" key="2">
    <source>
        <dbReference type="Proteomes" id="UP000248188"/>
    </source>
</evidence>
<accession>A0A9Q6ILT8</accession>
<dbReference type="RefSeq" id="WP_102882675.1">
    <property type="nucleotide sequence ID" value="NZ_AP024503.1"/>
</dbReference>
<gene>
    <name evidence="1" type="ORF">DMX08_02925</name>
</gene>
<protein>
    <submittedName>
        <fullName evidence="1">Antitoxin of toxin-antitoxin stability system</fullName>
    </submittedName>
</protein>
<dbReference type="EMBL" id="QJRN01000001">
    <property type="protein sequence ID" value="PYC44087.1"/>
    <property type="molecule type" value="Genomic_DNA"/>
</dbReference>
<organism evidence="1 2">
    <name type="scientific">Pseudomonas protegens</name>
    <dbReference type="NCBI Taxonomy" id="380021"/>
    <lineage>
        <taxon>Bacteria</taxon>
        <taxon>Pseudomonadati</taxon>
        <taxon>Pseudomonadota</taxon>
        <taxon>Gammaproteobacteria</taxon>
        <taxon>Pseudomonadales</taxon>
        <taxon>Pseudomonadaceae</taxon>
        <taxon>Pseudomonas</taxon>
    </lineage>
</organism>